<dbReference type="Pfam" id="PF08488">
    <property type="entry name" value="WAK"/>
    <property type="match status" value="1"/>
</dbReference>
<organism evidence="9 10">
    <name type="scientific">Lactuca virosa</name>
    <dbReference type="NCBI Taxonomy" id="75947"/>
    <lineage>
        <taxon>Eukaryota</taxon>
        <taxon>Viridiplantae</taxon>
        <taxon>Streptophyta</taxon>
        <taxon>Embryophyta</taxon>
        <taxon>Tracheophyta</taxon>
        <taxon>Spermatophyta</taxon>
        <taxon>Magnoliopsida</taxon>
        <taxon>eudicotyledons</taxon>
        <taxon>Gunneridae</taxon>
        <taxon>Pentapetalae</taxon>
        <taxon>asterids</taxon>
        <taxon>campanulids</taxon>
        <taxon>Asterales</taxon>
        <taxon>Asteraceae</taxon>
        <taxon>Cichorioideae</taxon>
        <taxon>Cichorieae</taxon>
        <taxon>Lactucinae</taxon>
        <taxon>Lactuca</taxon>
    </lineage>
</organism>
<name>A0AAU9NAD1_9ASTR</name>
<evidence type="ECO:0000256" key="4">
    <source>
        <dbReference type="ARBA" id="ARBA00022729"/>
    </source>
</evidence>
<dbReference type="GO" id="GO:0030247">
    <property type="term" value="F:polysaccharide binding"/>
    <property type="evidence" value="ECO:0007669"/>
    <property type="project" value="InterPro"/>
</dbReference>
<evidence type="ECO:0000313" key="10">
    <source>
        <dbReference type="Proteomes" id="UP001157418"/>
    </source>
</evidence>
<keyword evidence="10" id="KW-1185">Reference proteome</keyword>
<evidence type="ECO:0000256" key="2">
    <source>
        <dbReference type="ARBA" id="ARBA00022527"/>
    </source>
</evidence>
<evidence type="ECO:0008006" key="11">
    <source>
        <dbReference type="Google" id="ProtNLM"/>
    </source>
</evidence>
<keyword evidence="2" id="KW-0723">Serine/threonine-protein kinase</keyword>
<keyword evidence="5" id="KW-1015">Disulfide bond</keyword>
<dbReference type="InterPro" id="IPR025287">
    <property type="entry name" value="WAK_GUB"/>
</dbReference>
<evidence type="ECO:0000256" key="5">
    <source>
        <dbReference type="ARBA" id="ARBA00023157"/>
    </source>
</evidence>
<keyword evidence="6" id="KW-0325">Glycoprotein</keyword>
<comment type="subcellular location">
    <subcellularLocation>
        <location evidence="1">Membrane</location>
        <topology evidence="1">Single-pass type I membrane protein</topology>
    </subcellularLocation>
</comment>
<feature type="domain" description="Wall-associated receptor kinase" evidence="7">
    <location>
        <begin position="173"/>
        <end position="246"/>
    </location>
</feature>
<dbReference type="PANTHER" id="PTHR33491">
    <property type="entry name" value="OSJNBA0016N04.9 PROTEIN"/>
    <property type="match status" value="1"/>
</dbReference>
<comment type="caution">
    <text evidence="9">The sequence shown here is derived from an EMBL/GenBank/DDBJ whole genome shotgun (WGS) entry which is preliminary data.</text>
</comment>
<reference evidence="9 10" key="1">
    <citation type="submission" date="2022-01" db="EMBL/GenBank/DDBJ databases">
        <authorList>
            <person name="Xiong W."/>
            <person name="Schranz E."/>
        </authorList>
    </citation>
    <scope>NUCLEOTIDE SEQUENCE [LARGE SCALE GENOMIC DNA]</scope>
</reference>
<evidence type="ECO:0000256" key="1">
    <source>
        <dbReference type="ARBA" id="ARBA00004479"/>
    </source>
</evidence>
<keyword evidence="2" id="KW-0418">Kinase</keyword>
<evidence type="ECO:0000259" key="8">
    <source>
        <dbReference type="Pfam" id="PF13947"/>
    </source>
</evidence>
<protein>
    <recommendedName>
        <fullName evidence="11">Wall-associated receptor kinase galacturonan-binding domain-containing protein</fullName>
    </recommendedName>
</protein>
<evidence type="ECO:0000256" key="6">
    <source>
        <dbReference type="ARBA" id="ARBA00023180"/>
    </source>
</evidence>
<dbReference type="InterPro" id="IPR013695">
    <property type="entry name" value="WAK"/>
</dbReference>
<evidence type="ECO:0000313" key="9">
    <source>
        <dbReference type="EMBL" id="CAH1433429.1"/>
    </source>
</evidence>
<evidence type="ECO:0000256" key="3">
    <source>
        <dbReference type="ARBA" id="ARBA00022679"/>
    </source>
</evidence>
<evidence type="ECO:0000259" key="7">
    <source>
        <dbReference type="Pfam" id="PF08488"/>
    </source>
</evidence>
<sequence length="306" mass="33965">MATNIYTYSSPQSRIELVCNNEIAAIILVYSDSISISSNINSNLREAGCKDMCGNVRIPYPFGIGTGCYINKWYAVDCNSSTPYLSAINNLELLSVNFENQIATVNISVISECGDPIRNSSVELGESPFLFSRDDNKFTVEGCGNAVILDQGENLVTRCSTICQNQTTNQRDDCYGVNCCQTTIPYYLKTYTIDTTSLKRQDSGGTGVCGSAFLVDRFSYPAGRFSGQSAIVDNLFVPVSLRWTLRRVDIDQRAYASMTEAHIYLMDANLTQHALLVMVNVLSMKWGASHVILIHLEENHQQLELF</sequence>
<gene>
    <name evidence="9" type="ORF">LVIROSA_LOCUS20019</name>
</gene>
<keyword evidence="4" id="KW-0732">Signal</keyword>
<dbReference type="Pfam" id="PF13947">
    <property type="entry name" value="GUB_WAK_bind"/>
    <property type="match status" value="1"/>
</dbReference>
<keyword evidence="3" id="KW-0808">Transferase</keyword>
<proteinExistence type="predicted"/>
<dbReference type="Proteomes" id="UP001157418">
    <property type="component" value="Unassembled WGS sequence"/>
</dbReference>
<accession>A0AAU9NAD1</accession>
<dbReference type="GO" id="GO:0004674">
    <property type="term" value="F:protein serine/threonine kinase activity"/>
    <property type="evidence" value="ECO:0007669"/>
    <property type="project" value="UniProtKB-KW"/>
</dbReference>
<feature type="domain" description="Wall-associated receptor kinase galacturonan-binding" evidence="8">
    <location>
        <begin position="49"/>
        <end position="105"/>
    </location>
</feature>
<dbReference type="AlphaFoldDB" id="A0AAU9NAD1"/>
<dbReference type="EMBL" id="CAKMRJ010003334">
    <property type="protein sequence ID" value="CAH1433429.1"/>
    <property type="molecule type" value="Genomic_DNA"/>
</dbReference>
<dbReference type="GO" id="GO:0016020">
    <property type="term" value="C:membrane"/>
    <property type="evidence" value="ECO:0007669"/>
    <property type="project" value="UniProtKB-SubCell"/>
</dbReference>